<dbReference type="Proteomes" id="UP000286415">
    <property type="component" value="Unassembled WGS sequence"/>
</dbReference>
<accession>A0A8T1MZD5</accession>
<dbReference type="AlphaFoldDB" id="A0A8T1MZD5"/>
<evidence type="ECO:0000313" key="1">
    <source>
        <dbReference type="EMBL" id="KAG5454298.1"/>
    </source>
</evidence>
<name>A0A8T1MZD5_CLOSI</name>
<organism evidence="1 2">
    <name type="scientific">Clonorchis sinensis</name>
    <name type="common">Chinese liver fluke</name>
    <dbReference type="NCBI Taxonomy" id="79923"/>
    <lineage>
        <taxon>Eukaryota</taxon>
        <taxon>Metazoa</taxon>
        <taxon>Spiralia</taxon>
        <taxon>Lophotrochozoa</taxon>
        <taxon>Platyhelminthes</taxon>
        <taxon>Trematoda</taxon>
        <taxon>Digenea</taxon>
        <taxon>Opisthorchiida</taxon>
        <taxon>Opisthorchiata</taxon>
        <taxon>Opisthorchiidae</taxon>
        <taxon>Clonorchis</taxon>
    </lineage>
</organism>
<reference evidence="1 2" key="1">
    <citation type="journal article" date="2018" name="Biotechnol. Adv.">
        <title>Improved genomic resources and new bioinformatic workflow for the carcinogenic parasite Clonorchis sinensis: Biotechnological implications.</title>
        <authorList>
            <person name="Wang D."/>
            <person name="Korhonen P.K."/>
            <person name="Gasser R.B."/>
            <person name="Young N.D."/>
        </authorList>
    </citation>
    <scope>NUCLEOTIDE SEQUENCE [LARGE SCALE GENOMIC DNA]</scope>
    <source>
        <strain evidence="1">Cs-k2</strain>
    </source>
</reference>
<comment type="caution">
    <text evidence="1">The sequence shown here is derived from an EMBL/GenBank/DDBJ whole genome shotgun (WGS) entry which is preliminary data.</text>
</comment>
<reference evidence="1 2" key="2">
    <citation type="journal article" date="2021" name="Genomics">
        <title>High-quality reference genome for Clonorchis sinensis.</title>
        <authorList>
            <person name="Young N.D."/>
            <person name="Stroehlein A.J."/>
            <person name="Kinkar L."/>
            <person name="Wang T."/>
            <person name="Sohn W.M."/>
            <person name="Chang B.C.H."/>
            <person name="Kaur P."/>
            <person name="Weisz D."/>
            <person name="Dudchenko O."/>
            <person name="Aiden E.L."/>
            <person name="Korhonen P.K."/>
            <person name="Gasser R.B."/>
        </authorList>
    </citation>
    <scope>NUCLEOTIDE SEQUENCE [LARGE SCALE GENOMIC DNA]</scope>
    <source>
        <strain evidence="1">Cs-k2</strain>
    </source>
</reference>
<protein>
    <submittedName>
        <fullName evidence="1">Uncharacterized protein</fullName>
    </submittedName>
</protein>
<evidence type="ECO:0000313" key="2">
    <source>
        <dbReference type="Proteomes" id="UP000286415"/>
    </source>
</evidence>
<dbReference type="OrthoDB" id="10044343at2759"/>
<keyword evidence="2" id="KW-1185">Reference proteome</keyword>
<gene>
    <name evidence="1" type="ORF">CSKR_112999</name>
</gene>
<feature type="non-terminal residue" evidence="1">
    <location>
        <position position="170"/>
    </location>
</feature>
<proteinExistence type="predicted"/>
<dbReference type="EMBL" id="NIRI02000010">
    <property type="protein sequence ID" value="KAG5454298.1"/>
    <property type="molecule type" value="Genomic_DNA"/>
</dbReference>
<sequence length="170" mass="18737">MFYLKLAKNQFVLAEDSPGTKLIGLKKGETGRGLLRSFQRLYEGIEFLDLPTFLFAGLLVSVESCALNLAKSTSANLLTERSVVRTRPAPPLDFPCLDLGNLAVSQPSCFSRVAWQLGTESLSGSKPLNPALTMSPRLVMKRLQSTRQARRTDQQSISTPELPIFHKTAI</sequence>